<accession>A0A6C0E2V9</accession>
<organism evidence="1">
    <name type="scientific">viral metagenome</name>
    <dbReference type="NCBI Taxonomy" id="1070528"/>
    <lineage>
        <taxon>unclassified sequences</taxon>
        <taxon>metagenomes</taxon>
        <taxon>organismal metagenomes</taxon>
    </lineage>
</organism>
<dbReference type="AlphaFoldDB" id="A0A6C0E2V9"/>
<protein>
    <submittedName>
        <fullName evidence="1">Uncharacterized protein</fullName>
    </submittedName>
</protein>
<dbReference type="EMBL" id="MN739721">
    <property type="protein sequence ID" value="QHT22853.1"/>
    <property type="molecule type" value="Genomic_DNA"/>
</dbReference>
<reference evidence="1" key="1">
    <citation type="journal article" date="2020" name="Nature">
        <title>Giant virus diversity and host interactions through global metagenomics.</title>
        <authorList>
            <person name="Schulz F."/>
            <person name="Roux S."/>
            <person name="Paez-Espino D."/>
            <person name="Jungbluth S."/>
            <person name="Walsh D.A."/>
            <person name="Denef V.J."/>
            <person name="McMahon K.D."/>
            <person name="Konstantinidis K.T."/>
            <person name="Eloe-Fadrosh E.A."/>
            <person name="Kyrpides N.C."/>
            <person name="Woyke T."/>
        </authorList>
    </citation>
    <scope>NUCLEOTIDE SEQUENCE</scope>
    <source>
        <strain evidence="1">GVMAG-M-3300023179-114</strain>
    </source>
</reference>
<proteinExistence type="predicted"/>
<name>A0A6C0E2V9_9ZZZZ</name>
<sequence length="172" mass="19080">MCNQPDCSCNDHKSDCGCSDCGCGDCGCNDCGCNDCGCSHTFIETYKVPFIDSVPLIPDTTVRTESSGYVTNYESKGKLRVKHHNKDDTPPKYFKSTVESELLKMNAEELMFINKYGTYVMQYSYKPNNGKKGDIIVEGCVYGSTGLYSTMNGAFEVIKGAHNLRYVVTFNK</sequence>
<evidence type="ECO:0000313" key="1">
    <source>
        <dbReference type="EMBL" id="QHT22853.1"/>
    </source>
</evidence>